<feature type="compositionally biased region" description="Basic and acidic residues" evidence="2">
    <location>
        <begin position="559"/>
        <end position="579"/>
    </location>
</feature>
<evidence type="ECO:0000256" key="2">
    <source>
        <dbReference type="SAM" id="MobiDB-lite"/>
    </source>
</evidence>
<feature type="compositionally biased region" description="Basic residues" evidence="2">
    <location>
        <begin position="537"/>
        <end position="558"/>
    </location>
</feature>
<feature type="compositionally biased region" description="Polar residues" evidence="2">
    <location>
        <begin position="44"/>
        <end position="64"/>
    </location>
</feature>
<organism evidence="3 4">
    <name type="scientific">Neurospora hispaniola</name>
    <dbReference type="NCBI Taxonomy" id="588809"/>
    <lineage>
        <taxon>Eukaryota</taxon>
        <taxon>Fungi</taxon>
        <taxon>Dikarya</taxon>
        <taxon>Ascomycota</taxon>
        <taxon>Pezizomycotina</taxon>
        <taxon>Sordariomycetes</taxon>
        <taxon>Sordariomycetidae</taxon>
        <taxon>Sordariales</taxon>
        <taxon>Sordariaceae</taxon>
        <taxon>Neurospora</taxon>
    </lineage>
</organism>
<proteinExistence type="predicted"/>
<evidence type="ECO:0000313" key="4">
    <source>
        <dbReference type="Proteomes" id="UP001285908"/>
    </source>
</evidence>
<feature type="coiled-coil region" evidence="1">
    <location>
        <begin position="254"/>
        <end position="281"/>
    </location>
</feature>
<dbReference type="EMBL" id="JAULSX010000004">
    <property type="protein sequence ID" value="KAK3492651.1"/>
    <property type="molecule type" value="Genomic_DNA"/>
</dbReference>
<feature type="region of interest" description="Disordered" evidence="2">
    <location>
        <begin position="1"/>
        <end position="254"/>
    </location>
</feature>
<dbReference type="AlphaFoldDB" id="A0AAJ0MRH3"/>
<evidence type="ECO:0000256" key="1">
    <source>
        <dbReference type="SAM" id="Coils"/>
    </source>
</evidence>
<feature type="compositionally biased region" description="Acidic residues" evidence="2">
    <location>
        <begin position="580"/>
        <end position="601"/>
    </location>
</feature>
<reference evidence="3 4" key="1">
    <citation type="journal article" date="2023" name="Mol. Phylogenet. Evol.">
        <title>Genome-scale phylogeny and comparative genomics of the fungal order Sordariales.</title>
        <authorList>
            <person name="Hensen N."/>
            <person name="Bonometti L."/>
            <person name="Westerberg I."/>
            <person name="Brannstrom I.O."/>
            <person name="Guillou S."/>
            <person name="Cros-Aarteil S."/>
            <person name="Calhoun S."/>
            <person name="Haridas S."/>
            <person name="Kuo A."/>
            <person name="Mondo S."/>
            <person name="Pangilinan J."/>
            <person name="Riley R."/>
            <person name="LaButti K."/>
            <person name="Andreopoulos B."/>
            <person name="Lipzen A."/>
            <person name="Chen C."/>
            <person name="Yan M."/>
            <person name="Daum C."/>
            <person name="Ng V."/>
            <person name="Clum A."/>
            <person name="Steindorff A."/>
            <person name="Ohm R.A."/>
            <person name="Martin F."/>
            <person name="Silar P."/>
            <person name="Natvig D.O."/>
            <person name="Lalanne C."/>
            <person name="Gautier V."/>
            <person name="Ament-Velasquez S.L."/>
            <person name="Kruys A."/>
            <person name="Hutchinson M.I."/>
            <person name="Powell A.J."/>
            <person name="Barry K."/>
            <person name="Miller A.N."/>
            <person name="Grigoriev I.V."/>
            <person name="Debuchy R."/>
            <person name="Gladieux P."/>
            <person name="Hiltunen Thoren M."/>
            <person name="Johannesson H."/>
        </authorList>
    </citation>
    <scope>NUCLEOTIDE SEQUENCE [LARGE SCALE GENOMIC DNA]</scope>
    <source>
        <strain evidence="3 4">FGSC 10403</strain>
    </source>
</reference>
<evidence type="ECO:0000313" key="3">
    <source>
        <dbReference type="EMBL" id="KAK3492651.1"/>
    </source>
</evidence>
<feature type="region of interest" description="Disordered" evidence="2">
    <location>
        <begin position="526"/>
        <end position="608"/>
    </location>
</feature>
<keyword evidence="4" id="KW-1185">Reference proteome</keyword>
<dbReference type="RefSeq" id="XP_062693109.1">
    <property type="nucleotide sequence ID" value="XM_062832458.1"/>
</dbReference>
<name>A0AAJ0MRH3_9PEZI</name>
<dbReference type="Proteomes" id="UP001285908">
    <property type="component" value="Unassembled WGS sequence"/>
</dbReference>
<feature type="compositionally biased region" description="Basic and acidic residues" evidence="2">
    <location>
        <begin position="65"/>
        <end position="75"/>
    </location>
</feature>
<accession>A0AAJ0MRH3</accession>
<sequence>MEDPAPKRRRTSPRNSVPVPSDEAPTTQQPNQTTPEDTPAPASSGDTSTKRPSYASPTKASLQRHNPEVLQRRESLSLALRSQSESHDNNPLRSPARRPGIAKSPERPNPRPLPPPAPEDDEVILNPFRGRGLHRSPVPGVLPKVIVPEPDLPPTPEHPDPVVSTPPSGIHNTPSKRPRRSKALAETLRSSSPTKRAPVMSAKTAQLLVPGKPSEKSAPIPTTTEIPAEAQEPTTAELRGLQPPDPDADKKRLRDSLLAEIAELERDLAVASKENERLRQAHLSKQKPSTPPNAIEILDLLRRQALPPKEQKDPDPSIAATSWLSSALHPIAFLPFSKPPSTGDDLPSLFSTVDDEKAEKPPISHHPLPMSADEALPYLQIFTPLTFTSAIFPLPPSESEPSLVSSATTAAADQQPLLQRHYITATTPSKSFTARLELTVNTSNIFSITDLSVPLIHPPTAAAELAPLIERIIEQSKEGTNSSAMHNNVSVLCWAMGEWVRVAKERARVWCVLETELNSGKEAVRSMVEGWRERSRMRQKRRTRMGVGKGSRKRKAPRRNRDRERDGGDGGGGRKRDEEGGSDENEQQEEEMEEEEEEEELDGKKVPEQELVPYMSRTSMDFDIPLLLGSGGEPGGAGGPERAEKSSLRVQWKIEFDWTGEARSDIRLFVALPGKWHKCDERGQLAKIPALFDELVQGGEEPLSAVRTVAALLAGEPQPQR</sequence>
<gene>
    <name evidence="3" type="ORF">B0T23DRAFT_146896</name>
</gene>
<dbReference type="GeneID" id="87870080"/>
<keyword evidence="1" id="KW-0175">Coiled coil</keyword>
<protein>
    <submittedName>
        <fullName evidence="3">Uncharacterized protein</fullName>
    </submittedName>
</protein>
<feature type="region of interest" description="Disordered" evidence="2">
    <location>
        <begin position="625"/>
        <end position="646"/>
    </location>
</feature>
<feature type="compositionally biased region" description="Low complexity" evidence="2">
    <location>
        <begin position="25"/>
        <end position="39"/>
    </location>
</feature>
<comment type="caution">
    <text evidence="3">The sequence shown here is derived from an EMBL/GenBank/DDBJ whole genome shotgun (WGS) entry which is preliminary data.</text>
</comment>
<feature type="compositionally biased region" description="Gly residues" evidence="2">
    <location>
        <begin position="629"/>
        <end position="639"/>
    </location>
</feature>